<keyword evidence="1" id="KW-1133">Transmembrane helix</keyword>
<evidence type="ECO:0000313" key="2">
    <source>
        <dbReference type="EMBL" id="GAA2073258.1"/>
    </source>
</evidence>
<comment type="caution">
    <text evidence="2">The sequence shown here is derived from an EMBL/GenBank/DDBJ whole genome shotgun (WGS) entry which is preliminary data.</text>
</comment>
<name>A0ABN2VUG1_9ACTN</name>
<feature type="transmembrane region" description="Helical" evidence="1">
    <location>
        <begin position="74"/>
        <end position="94"/>
    </location>
</feature>
<evidence type="ECO:0008006" key="4">
    <source>
        <dbReference type="Google" id="ProtNLM"/>
    </source>
</evidence>
<keyword evidence="1" id="KW-0472">Membrane</keyword>
<proteinExistence type="predicted"/>
<dbReference type="Proteomes" id="UP001500016">
    <property type="component" value="Unassembled WGS sequence"/>
</dbReference>
<evidence type="ECO:0000313" key="3">
    <source>
        <dbReference type="Proteomes" id="UP001500016"/>
    </source>
</evidence>
<evidence type="ECO:0000256" key="1">
    <source>
        <dbReference type="SAM" id="Phobius"/>
    </source>
</evidence>
<accession>A0ABN2VUG1</accession>
<feature type="transmembrane region" description="Helical" evidence="1">
    <location>
        <begin position="12"/>
        <end position="33"/>
    </location>
</feature>
<keyword evidence="3" id="KW-1185">Reference proteome</keyword>
<dbReference type="RefSeq" id="WP_344527454.1">
    <property type="nucleotide sequence ID" value="NZ_BAAAPE010000007.1"/>
</dbReference>
<organism evidence="2 3">
    <name type="scientific">Streptomyces albiaxialis</name>
    <dbReference type="NCBI Taxonomy" id="329523"/>
    <lineage>
        <taxon>Bacteria</taxon>
        <taxon>Bacillati</taxon>
        <taxon>Actinomycetota</taxon>
        <taxon>Actinomycetes</taxon>
        <taxon>Kitasatosporales</taxon>
        <taxon>Streptomycetaceae</taxon>
        <taxon>Streptomyces</taxon>
    </lineage>
</organism>
<protein>
    <recommendedName>
        <fullName evidence="4">Integral membrane protein</fullName>
    </recommendedName>
</protein>
<sequence>MPAQHTRRLPFWYGPTAALVLAGYGIGMAALDIGGSSSAWAWAAPVALALAGGLVLVRRRVLGPRHRTPERRRAVALAAVATFFGAAAVCVAFGLGTDVAIAVGATVLGLAVWAHTLHHNRR</sequence>
<dbReference type="EMBL" id="BAAAPE010000007">
    <property type="protein sequence ID" value="GAA2073258.1"/>
    <property type="molecule type" value="Genomic_DNA"/>
</dbReference>
<feature type="transmembrane region" description="Helical" evidence="1">
    <location>
        <begin position="39"/>
        <end position="62"/>
    </location>
</feature>
<reference evidence="2 3" key="1">
    <citation type="journal article" date="2019" name="Int. J. Syst. Evol. Microbiol.">
        <title>The Global Catalogue of Microorganisms (GCM) 10K type strain sequencing project: providing services to taxonomists for standard genome sequencing and annotation.</title>
        <authorList>
            <consortium name="The Broad Institute Genomics Platform"/>
            <consortium name="The Broad Institute Genome Sequencing Center for Infectious Disease"/>
            <person name="Wu L."/>
            <person name="Ma J."/>
        </authorList>
    </citation>
    <scope>NUCLEOTIDE SEQUENCE [LARGE SCALE GENOMIC DNA]</scope>
    <source>
        <strain evidence="2 3">JCM 15478</strain>
    </source>
</reference>
<feature type="transmembrane region" description="Helical" evidence="1">
    <location>
        <begin position="100"/>
        <end position="117"/>
    </location>
</feature>
<keyword evidence="1" id="KW-0812">Transmembrane</keyword>
<gene>
    <name evidence="2" type="ORF">GCM10009801_26440</name>
</gene>